<evidence type="ECO:0000313" key="2">
    <source>
        <dbReference type="Proteomes" id="UP000177583"/>
    </source>
</evidence>
<accession>A0A1F6GRZ4</accession>
<organism evidence="1 2">
    <name type="scientific">Candidatus Lambdaproteobacteria bacterium RIFOXYD2_FULL_56_26</name>
    <dbReference type="NCBI Taxonomy" id="1817773"/>
    <lineage>
        <taxon>Bacteria</taxon>
        <taxon>Pseudomonadati</taxon>
        <taxon>Pseudomonadota</taxon>
        <taxon>Candidatus Lambdaproteobacteria</taxon>
    </lineage>
</organism>
<dbReference type="AlphaFoldDB" id="A0A1F6GRZ4"/>
<sequence length="100" mass="10998">MQKKSFETKTRLKKEAAVLYLEELIKSLKAGKLVVQEGEEFVSLTPAQDLELELEASAGKSKERIFVSLHWSTEPALVEAPWTIGTKEPQSSAAAKPAQA</sequence>
<reference evidence="1 2" key="1">
    <citation type="journal article" date="2016" name="Nat. Commun.">
        <title>Thousands of microbial genomes shed light on interconnected biogeochemical processes in an aquifer system.</title>
        <authorList>
            <person name="Anantharaman K."/>
            <person name="Brown C.T."/>
            <person name="Hug L.A."/>
            <person name="Sharon I."/>
            <person name="Castelle C.J."/>
            <person name="Probst A.J."/>
            <person name="Thomas B.C."/>
            <person name="Singh A."/>
            <person name="Wilkins M.J."/>
            <person name="Karaoz U."/>
            <person name="Brodie E.L."/>
            <person name="Williams K.H."/>
            <person name="Hubbard S.S."/>
            <person name="Banfield J.F."/>
        </authorList>
    </citation>
    <scope>NUCLEOTIDE SEQUENCE [LARGE SCALE GENOMIC DNA]</scope>
</reference>
<evidence type="ECO:0000313" key="1">
    <source>
        <dbReference type="EMBL" id="OGH00828.1"/>
    </source>
</evidence>
<gene>
    <name evidence="1" type="ORF">A2557_03905</name>
</gene>
<dbReference type="NCBIfam" id="TIGR04354">
    <property type="entry name" value="amphi-Trp"/>
    <property type="match status" value="1"/>
</dbReference>
<evidence type="ECO:0008006" key="3">
    <source>
        <dbReference type="Google" id="ProtNLM"/>
    </source>
</evidence>
<comment type="caution">
    <text evidence="1">The sequence shown here is derived from an EMBL/GenBank/DDBJ whole genome shotgun (WGS) entry which is preliminary data.</text>
</comment>
<name>A0A1F6GRZ4_9PROT</name>
<protein>
    <recommendedName>
        <fullName evidence="3">Amphi-Trp domain-containing protein</fullName>
    </recommendedName>
</protein>
<proteinExistence type="predicted"/>
<dbReference type="EMBL" id="MFNF01000042">
    <property type="protein sequence ID" value="OGH00828.1"/>
    <property type="molecule type" value="Genomic_DNA"/>
</dbReference>
<dbReference type="InterPro" id="IPR027598">
    <property type="entry name" value="Amphi-Trp_dom"/>
</dbReference>
<dbReference type="Proteomes" id="UP000177583">
    <property type="component" value="Unassembled WGS sequence"/>
</dbReference>